<dbReference type="AlphaFoldDB" id="A0A371B4L8"/>
<dbReference type="InterPro" id="IPR020616">
    <property type="entry name" value="Thiolase_N"/>
</dbReference>
<proteinExistence type="predicted"/>
<dbReference type="InterPro" id="IPR016039">
    <property type="entry name" value="Thiolase-like"/>
</dbReference>
<evidence type="ECO:0000259" key="2">
    <source>
        <dbReference type="Pfam" id="PF22691"/>
    </source>
</evidence>
<dbReference type="Pfam" id="PF22691">
    <property type="entry name" value="Thiolase_C_1"/>
    <property type="match status" value="1"/>
</dbReference>
<dbReference type="PANTHER" id="PTHR42870:SF1">
    <property type="entry name" value="NON-SPECIFIC LIPID-TRANSFER PROTEIN-LIKE 2"/>
    <property type="match status" value="1"/>
</dbReference>
<dbReference type="OrthoDB" id="9785768at2"/>
<dbReference type="RefSeq" id="WP_115549562.1">
    <property type="nucleotide sequence ID" value="NZ_QRGP01000002.1"/>
</dbReference>
<sequence>MTTIHIAGVAMTKFGPNLGATVKSLTAEAVAACLADAGVTPDAVQAAYFSNTLQGLLEGQLSIPGQIALRNAGVEGVPIVNVENACASGSTALWLACQHLRSGAADIVLAVGVEKMVFDGEAQRATVVRAFEGGMDVSAGDEALNDLLRLGAGVDGRSGDGHRTRFMDIYAALCRAHMARFGTTQRQLAIVAAKNHDHSVHNEKCHFRKAMTVDEVLASRPLGYPLTVAMCSPLSDGAAAVLLCTDAGLKKLQGQAPSILIKACELTSATTRDFADFEAHVARRAALTAYDRAGLGPDDIDVAEVHDAAAFGEIFMTELLGFCAMGDGGPLAERGETRIGGRIPVNPSGGLESKGHPIGATGLGQIYELTQQLRGTAGARQVSGARTALQENSGGLLGIEEGAAVVTILQRQY</sequence>
<evidence type="ECO:0000313" key="3">
    <source>
        <dbReference type="EMBL" id="RDV02457.1"/>
    </source>
</evidence>
<dbReference type="Pfam" id="PF00108">
    <property type="entry name" value="Thiolase_N"/>
    <property type="match status" value="1"/>
</dbReference>
<feature type="domain" description="Thiolase N-terminal" evidence="1">
    <location>
        <begin position="5"/>
        <end position="211"/>
    </location>
</feature>
<gene>
    <name evidence="3" type="ORF">DXH95_10775</name>
</gene>
<comment type="caution">
    <text evidence="3">The sequence shown here is derived from an EMBL/GenBank/DDBJ whole genome shotgun (WGS) entry which is preliminary data.</text>
</comment>
<dbReference type="GO" id="GO:0003988">
    <property type="term" value="F:acetyl-CoA C-acyltransferase activity"/>
    <property type="evidence" value="ECO:0007669"/>
    <property type="project" value="UniProtKB-ARBA"/>
</dbReference>
<dbReference type="PANTHER" id="PTHR42870">
    <property type="entry name" value="ACETYL-COA C-ACETYLTRANSFERASE"/>
    <property type="match status" value="1"/>
</dbReference>
<dbReference type="Gene3D" id="3.40.47.10">
    <property type="match status" value="1"/>
</dbReference>
<evidence type="ECO:0000259" key="1">
    <source>
        <dbReference type="Pfam" id="PF00108"/>
    </source>
</evidence>
<dbReference type="Proteomes" id="UP000263833">
    <property type="component" value="Unassembled WGS sequence"/>
</dbReference>
<accession>A0A371B4L8</accession>
<protein>
    <submittedName>
        <fullName evidence="3">Thiolase family protein</fullName>
    </submittedName>
</protein>
<dbReference type="PIRSF" id="PIRSF000429">
    <property type="entry name" value="Ac-CoA_Ac_transf"/>
    <property type="match status" value="1"/>
</dbReference>
<dbReference type="InterPro" id="IPR055140">
    <property type="entry name" value="Thiolase_C_2"/>
</dbReference>
<dbReference type="SUPFAM" id="SSF53901">
    <property type="entry name" value="Thiolase-like"/>
    <property type="match status" value="2"/>
</dbReference>
<dbReference type="CDD" id="cd00829">
    <property type="entry name" value="SCP-x_thiolase"/>
    <property type="match status" value="1"/>
</dbReference>
<organism evidence="3 4">
    <name type="scientific">Sphingorhabdus pulchriflava</name>
    <dbReference type="NCBI Taxonomy" id="2292257"/>
    <lineage>
        <taxon>Bacteria</taxon>
        <taxon>Pseudomonadati</taxon>
        <taxon>Pseudomonadota</taxon>
        <taxon>Alphaproteobacteria</taxon>
        <taxon>Sphingomonadales</taxon>
        <taxon>Sphingomonadaceae</taxon>
        <taxon>Sphingorhabdus</taxon>
    </lineage>
</organism>
<dbReference type="InterPro" id="IPR002155">
    <property type="entry name" value="Thiolase"/>
</dbReference>
<reference evidence="4" key="1">
    <citation type="submission" date="2018-08" db="EMBL/GenBank/DDBJ databases">
        <authorList>
            <person name="Kim S.-J."/>
            <person name="Jung G.-Y."/>
        </authorList>
    </citation>
    <scope>NUCLEOTIDE SEQUENCE [LARGE SCALE GENOMIC DNA]</scope>
    <source>
        <strain evidence="4">GY_G</strain>
    </source>
</reference>
<keyword evidence="4" id="KW-1185">Reference proteome</keyword>
<dbReference type="EMBL" id="QRGP01000002">
    <property type="protein sequence ID" value="RDV02457.1"/>
    <property type="molecule type" value="Genomic_DNA"/>
</dbReference>
<feature type="domain" description="Thiolase C-terminal" evidence="2">
    <location>
        <begin position="271"/>
        <end position="398"/>
    </location>
</feature>
<name>A0A371B4L8_9SPHN</name>
<evidence type="ECO:0000313" key="4">
    <source>
        <dbReference type="Proteomes" id="UP000263833"/>
    </source>
</evidence>